<reference evidence="2 3" key="1">
    <citation type="submission" date="2013-05" db="EMBL/GenBank/DDBJ databases">
        <title>Genome assembly of Chondromyces apiculatus DSM 436.</title>
        <authorList>
            <person name="Sharma G."/>
            <person name="Khatri I."/>
            <person name="Kaur C."/>
            <person name="Mayilraj S."/>
            <person name="Subramanian S."/>
        </authorList>
    </citation>
    <scope>NUCLEOTIDE SEQUENCE [LARGE SCALE GENOMIC DNA]</scope>
    <source>
        <strain evidence="2 3">DSM 436</strain>
    </source>
</reference>
<dbReference type="EMBL" id="ASRX01000053">
    <property type="protein sequence ID" value="EYF02955.1"/>
    <property type="molecule type" value="Genomic_DNA"/>
</dbReference>
<evidence type="ECO:0000313" key="2">
    <source>
        <dbReference type="EMBL" id="EYF02955.1"/>
    </source>
</evidence>
<dbReference type="PROSITE" id="PS51257">
    <property type="entry name" value="PROKAR_LIPOPROTEIN"/>
    <property type="match status" value="1"/>
</dbReference>
<proteinExistence type="predicted"/>
<evidence type="ECO:0008006" key="4">
    <source>
        <dbReference type="Google" id="ProtNLM"/>
    </source>
</evidence>
<accession>A0A017T283</accession>
<dbReference type="AlphaFoldDB" id="A0A017T283"/>
<dbReference type="STRING" id="1192034.CAP_6378"/>
<sequence>MALLPSRRSFLSFALMAPALAVTGCEPIMEVYMSTDGSIGVSSFTRFDEIHCIIYLRGGDTNSRLNFKLSGGAAPPGENEVKLIILERNIFPRPSTAQLGDTVTVDVQLLGPALDPTKPSVPSTGGPWVPDNYSITVILDDASTGQVIQEETVDFSIR</sequence>
<protein>
    <recommendedName>
        <fullName evidence="4">Lipoprotein</fullName>
    </recommendedName>
</protein>
<comment type="caution">
    <text evidence="2">The sequence shown here is derived from an EMBL/GenBank/DDBJ whole genome shotgun (WGS) entry which is preliminary data.</text>
</comment>
<keyword evidence="3" id="KW-1185">Reference proteome</keyword>
<name>A0A017T283_9BACT</name>
<evidence type="ECO:0000256" key="1">
    <source>
        <dbReference type="SAM" id="SignalP"/>
    </source>
</evidence>
<gene>
    <name evidence="2" type="ORF">CAP_6378</name>
</gene>
<evidence type="ECO:0000313" key="3">
    <source>
        <dbReference type="Proteomes" id="UP000019678"/>
    </source>
</evidence>
<organism evidence="2 3">
    <name type="scientific">Chondromyces apiculatus DSM 436</name>
    <dbReference type="NCBI Taxonomy" id="1192034"/>
    <lineage>
        <taxon>Bacteria</taxon>
        <taxon>Pseudomonadati</taxon>
        <taxon>Myxococcota</taxon>
        <taxon>Polyangia</taxon>
        <taxon>Polyangiales</taxon>
        <taxon>Polyangiaceae</taxon>
        <taxon>Chondromyces</taxon>
    </lineage>
</organism>
<feature type="chain" id="PRO_5001496865" description="Lipoprotein" evidence="1">
    <location>
        <begin position="22"/>
        <end position="158"/>
    </location>
</feature>
<keyword evidence="1" id="KW-0732">Signal</keyword>
<feature type="signal peptide" evidence="1">
    <location>
        <begin position="1"/>
        <end position="21"/>
    </location>
</feature>
<dbReference type="OrthoDB" id="9859897at2"/>
<dbReference type="Proteomes" id="UP000019678">
    <property type="component" value="Unassembled WGS sequence"/>
</dbReference>
<dbReference type="RefSeq" id="WP_044246894.1">
    <property type="nucleotide sequence ID" value="NZ_ASRX01000053.1"/>
</dbReference>